<dbReference type="InterPro" id="IPR011711">
    <property type="entry name" value="GntR_C"/>
</dbReference>
<keyword evidence="3" id="KW-0804">Transcription</keyword>
<evidence type="ECO:0000313" key="6">
    <source>
        <dbReference type="Proteomes" id="UP001597273"/>
    </source>
</evidence>
<dbReference type="Proteomes" id="UP001597273">
    <property type="component" value="Unassembled WGS sequence"/>
</dbReference>
<feature type="domain" description="HTH gntR-type" evidence="4">
    <location>
        <begin position="8"/>
        <end position="75"/>
    </location>
</feature>
<dbReference type="EMBL" id="JBHUFW010000004">
    <property type="protein sequence ID" value="MFD1862780.1"/>
    <property type="molecule type" value="Genomic_DNA"/>
</dbReference>
<dbReference type="Pfam" id="PF00392">
    <property type="entry name" value="GntR"/>
    <property type="match status" value="1"/>
</dbReference>
<reference evidence="6" key="1">
    <citation type="journal article" date="2019" name="Int. J. Syst. Evol. Microbiol.">
        <title>The Global Catalogue of Microorganisms (GCM) 10K type strain sequencing project: providing services to taxonomists for standard genome sequencing and annotation.</title>
        <authorList>
            <consortium name="The Broad Institute Genomics Platform"/>
            <consortium name="The Broad Institute Genome Sequencing Center for Infectious Disease"/>
            <person name="Wu L."/>
            <person name="Ma J."/>
        </authorList>
    </citation>
    <scope>NUCLEOTIDE SEQUENCE [LARGE SCALE GENOMIC DNA]</scope>
    <source>
        <strain evidence="6">CGMCC 1.15475</strain>
    </source>
</reference>
<dbReference type="SMART" id="SM00345">
    <property type="entry name" value="HTH_GNTR"/>
    <property type="match status" value="1"/>
</dbReference>
<dbReference type="Gene3D" id="1.10.10.10">
    <property type="entry name" value="Winged helix-like DNA-binding domain superfamily/Winged helix DNA-binding domain"/>
    <property type="match status" value="1"/>
</dbReference>
<dbReference type="CDD" id="cd07377">
    <property type="entry name" value="WHTH_GntR"/>
    <property type="match status" value="1"/>
</dbReference>
<dbReference type="InterPro" id="IPR008920">
    <property type="entry name" value="TF_FadR/GntR_C"/>
</dbReference>
<keyword evidence="2" id="KW-0238">DNA-binding</keyword>
<keyword evidence="6" id="KW-1185">Reference proteome</keyword>
<keyword evidence="1" id="KW-0805">Transcription regulation</keyword>
<dbReference type="PANTHER" id="PTHR43537">
    <property type="entry name" value="TRANSCRIPTIONAL REGULATOR, GNTR FAMILY"/>
    <property type="match status" value="1"/>
</dbReference>
<gene>
    <name evidence="5" type="ORF">ACFSDB_07545</name>
</gene>
<comment type="caution">
    <text evidence="5">The sequence shown here is derived from an EMBL/GenBank/DDBJ whole genome shotgun (WGS) entry which is preliminary data.</text>
</comment>
<dbReference type="PROSITE" id="PS50949">
    <property type="entry name" value="HTH_GNTR"/>
    <property type="match status" value="1"/>
</dbReference>
<evidence type="ECO:0000313" key="5">
    <source>
        <dbReference type="EMBL" id="MFD1862780.1"/>
    </source>
</evidence>
<accession>A0ABW4QGW0</accession>
<dbReference type="InterPro" id="IPR036390">
    <property type="entry name" value="WH_DNA-bd_sf"/>
</dbReference>
<dbReference type="SUPFAM" id="SSF48008">
    <property type="entry name" value="GntR ligand-binding domain-like"/>
    <property type="match status" value="1"/>
</dbReference>
<dbReference type="InterPro" id="IPR036388">
    <property type="entry name" value="WH-like_DNA-bd_sf"/>
</dbReference>
<sequence>MEKLAKKATLAEQAYEYIKKLIVTGELKPGEELPEEKLAMELGISRTPLREALRRLAVDTLIELRKPKPAVVAAFTGQDVKEIMELRRILETHGLVELSKADQWRVIEEMKLNAEQQLQAIKAMDFVEFMDLDQEFHSLLCYGHENRRLKDLIRGINTGGSRAFLLLSDVVGDSAEKAHAEHLAIIKAIEEENVSKAKQQLAVHLNNIESRLLKYIS</sequence>
<dbReference type="Pfam" id="PF07729">
    <property type="entry name" value="FCD"/>
    <property type="match status" value="1"/>
</dbReference>
<dbReference type="SMART" id="SM00895">
    <property type="entry name" value="FCD"/>
    <property type="match status" value="1"/>
</dbReference>
<organism evidence="5 6">
    <name type="scientific">Planococcus chinensis</name>
    <dbReference type="NCBI Taxonomy" id="272917"/>
    <lineage>
        <taxon>Bacteria</taxon>
        <taxon>Bacillati</taxon>
        <taxon>Bacillota</taxon>
        <taxon>Bacilli</taxon>
        <taxon>Bacillales</taxon>
        <taxon>Caryophanaceae</taxon>
        <taxon>Planococcus</taxon>
    </lineage>
</organism>
<evidence type="ECO:0000256" key="3">
    <source>
        <dbReference type="ARBA" id="ARBA00023163"/>
    </source>
</evidence>
<dbReference type="InterPro" id="IPR000524">
    <property type="entry name" value="Tscrpt_reg_HTH_GntR"/>
</dbReference>
<dbReference type="RefSeq" id="WP_204892165.1">
    <property type="nucleotide sequence ID" value="NZ_JBHUFW010000004.1"/>
</dbReference>
<dbReference type="Gene3D" id="1.20.120.530">
    <property type="entry name" value="GntR ligand-binding domain-like"/>
    <property type="match status" value="1"/>
</dbReference>
<protein>
    <submittedName>
        <fullName evidence="5">GntR family transcriptional regulator</fullName>
    </submittedName>
</protein>
<dbReference type="SUPFAM" id="SSF46785">
    <property type="entry name" value="Winged helix' DNA-binding domain"/>
    <property type="match status" value="1"/>
</dbReference>
<evidence type="ECO:0000256" key="1">
    <source>
        <dbReference type="ARBA" id="ARBA00023015"/>
    </source>
</evidence>
<evidence type="ECO:0000259" key="4">
    <source>
        <dbReference type="PROSITE" id="PS50949"/>
    </source>
</evidence>
<name>A0ABW4QGW0_9BACL</name>
<dbReference type="PANTHER" id="PTHR43537:SF5">
    <property type="entry name" value="UXU OPERON TRANSCRIPTIONAL REGULATOR"/>
    <property type="match status" value="1"/>
</dbReference>
<evidence type="ECO:0000256" key="2">
    <source>
        <dbReference type="ARBA" id="ARBA00023125"/>
    </source>
</evidence>
<proteinExistence type="predicted"/>